<dbReference type="EMBL" id="MCBR01004696">
    <property type="protein sequence ID" value="RKF79415.1"/>
    <property type="molecule type" value="Genomic_DNA"/>
</dbReference>
<dbReference type="Proteomes" id="UP000285405">
    <property type="component" value="Unassembled WGS sequence"/>
</dbReference>
<name>A0A420IY30_9PEZI</name>
<gene>
    <name evidence="2" type="ORF">GcC1_046010</name>
</gene>
<reference evidence="2 3" key="1">
    <citation type="journal article" date="2018" name="BMC Genomics">
        <title>Comparative genome analyses reveal sequence features reflecting distinct modes of host-adaptation between dicot and monocot powdery mildew.</title>
        <authorList>
            <person name="Wu Y."/>
            <person name="Ma X."/>
            <person name="Pan Z."/>
            <person name="Kale S.D."/>
            <person name="Song Y."/>
            <person name="King H."/>
            <person name="Zhang Q."/>
            <person name="Presley C."/>
            <person name="Deng X."/>
            <person name="Wei C.I."/>
            <person name="Xiao S."/>
        </authorList>
    </citation>
    <scope>NUCLEOTIDE SEQUENCE [LARGE SCALE GENOMIC DNA]</scope>
    <source>
        <strain evidence="2">UCSC1</strain>
    </source>
</reference>
<dbReference type="AlphaFoldDB" id="A0A420IY30"/>
<evidence type="ECO:0000313" key="2">
    <source>
        <dbReference type="EMBL" id="RKF79415.1"/>
    </source>
</evidence>
<feature type="region of interest" description="Disordered" evidence="1">
    <location>
        <begin position="67"/>
        <end position="102"/>
    </location>
</feature>
<comment type="caution">
    <text evidence="2">The sequence shown here is derived from an EMBL/GenBank/DDBJ whole genome shotgun (WGS) entry which is preliminary data.</text>
</comment>
<protein>
    <submittedName>
        <fullName evidence="2">Uncharacterized protein</fullName>
    </submittedName>
</protein>
<proteinExistence type="predicted"/>
<dbReference type="OrthoDB" id="3600043at2759"/>
<evidence type="ECO:0000313" key="3">
    <source>
        <dbReference type="Proteomes" id="UP000285405"/>
    </source>
</evidence>
<sequence>MLRSRGVYVVKEKGANTISKRLAELVNSTSFPEWDKNDREYARVKHLLLEPSLLNLQQLQQLKITENDAQYLEPPNPQLSERARGKIPMKQESSCSQFQSSK</sequence>
<evidence type="ECO:0000256" key="1">
    <source>
        <dbReference type="SAM" id="MobiDB-lite"/>
    </source>
</evidence>
<organism evidence="2 3">
    <name type="scientific">Golovinomyces cichoracearum</name>
    <dbReference type="NCBI Taxonomy" id="62708"/>
    <lineage>
        <taxon>Eukaryota</taxon>
        <taxon>Fungi</taxon>
        <taxon>Dikarya</taxon>
        <taxon>Ascomycota</taxon>
        <taxon>Pezizomycotina</taxon>
        <taxon>Leotiomycetes</taxon>
        <taxon>Erysiphales</taxon>
        <taxon>Erysiphaceae</taxon>
        <taxon>Golovinomyces</taxon>
    </lineage>
</organism>
<feature type="compositionally biased region" description="Polar residues" evidence="1">
    <location>
        <begin position="91"/>
        <end position="102"/>
    </location>
</feature>
<accession>A0A420IY30</accession>